<evidence type="ECO:0000313" key="2">
    <source>
        <dbReference type="EMBL" id="KAJ3476509.1"/>
    </source>
</evidence>
<accession>A0AAD5Y9G0</accession>
<comment type="caution">
    <text evidence="2">The sequence shown here is derived from an EMBL/GenBank/DDBJ whole genome shotgun (WGS) entry which is preliminary data.</text>
</comment>
<evidence type="ECO:0000259" key="1">
    <source>
        <dbReference type="Pfam" id="PF05050"/>
    </source>
</evidence>
<feature type="domain" description="Methyltransferase FkbM" evidence="1">
    <location>
        <begin position="69"/>
        <end position="161"/>
    </location>
</feature>
<dbReference type="InterPro" id="IPR026913">
    <property type="entry name" value="METTL24"/>
</dbReference>
<sequence length="199" mass="22506">MLSNSLTPGVNGESSFEATLLQRAPGCQVWGYDFSVSSFGPEIEDVPNLKQRSHFYPYALGPKNDHGPGVHPPMYTLTKLMEINGHDFIDILKIDIEGAEFDSLITFIEDFATNKHPHAPGHNGGSLPIGQLQIEIHAREDTHYHEFAPFKRWWERLEKAGLRPFWTEPNLVYVNLIRGARPDLTEVRPFSPSHAHLIV</sequence>
<dbReference type="Pfam" id="PF05050">
    <property type="entry name" value="Methyltransf_21"/>
    <property type="match status" value="1"/>
</dbReference>
<gene>
    <name evidence="2" type="ORF">NLI96_g11107</name>
</gene>
<dbReference type="Proteomes" id="UP001212997">
    <property type="component" value="Unassembled WGS sequence"/>
</dbReference>
<dbReference type="EMBL" id="JANAWD010000699">
    <property type="protein sequence ID" value="KAJ3476509.1"/>
    <property type="molecule type" value="Genomic_DNA"/>
</dbReference>
<protein>
    <recommendedName>
        <fullName evidence="1">Methyltransferase FkbM domain-containing protein</fullName>
    </recommendedName>
</protein>
<dbReference type="AlphaFoldDB" id="A0AAD5Y9G0"/>
<reference evidence="2" key="1">
    <citation type="submission" date="2022-07" db="EMBL/GenBank/DDBJ databases">
        <title>Genome Sequence of Physisporinus lineatus.</title>
        <authorList>
            <person name="Buettner E."/>
        </authorList>
    </citation>
    <scope>NUCLEOTIDE SEQUENCE</scope>
    <source>
        <strain evidence="2">VT162</strain>
    </source>
</reference>
<organism evidence="2 3">
    <name type="scientific">Meripilus lineatus</name>
    <dbReference type="NCBI Taxonomy" id="2056292"/>
    <lineage>
        <taxon>Eukaryota</taxon>
        <taxon>Fungi</taxon>
        <taxon>Dikarya</taxon>
        <taxon>Basidiomycota</taxon>
        <taxon>Agaricomycotina</taxon>
        <taxon>Agaricomycetes</taxon>
        <taxon>Polyporales</taxon>
        <taxon>Meripilaceae</taxon>
        <taxon>Meripilus</taxon>
    </lineage>
</organism>
<dbReference type="PANTHER" id="PTHR32026:SF10">
    <property type="entry name" value="METHYLTRANSFERASE-LIKE PROTEIN 24-RELATED"/>
    <property type="match status" value="1"/>
</dbReference>
<proteinExistence type="predicted"/>
<dbReference type="PANTHER" id="PTHR32026">
    <property type="entry name" value="METHYLTRANSFERASE-LIKE PROTEIN 24"/>
    <property type="match status" value="1"/>
</dbReference>
<evidence type="ECO:0000313" key="3">
    <source>
        <dbReference type="Proteomes" id="UP001212997"/>
    </source>
</evidence>
<keyword evidence="3" id="KW-1185">Reference proteome</keyword>
<dbReference type="InterPro" id="IPR006342">
    <property type="entry name" value="FkbM_mtfrase"/>
</dbReference>
<name>A0AAD5Y9G0_9APHY</name>